<dbReference type="GO" id="GO:0046872">
    <property type="term" value="F:metal ion binding"/>
    <property type="evidence" value="ECO:0007669"/>
    <property type="project" value="UniProtKB-KW"/>
</dbReference>
<dbReference type="Gene3D" id="3.90.850.10">
    <property type="entry name" value="Fumarylacetoacetase-like, C-terminal domain"/>
    <property type="match status" value="1"/>
</dbReference>
<evidence type="ECO:0000313" key="5">
    <source>
        <dbReference type="Proteomes" id="UP000183557"/>
    </source>
</evidence>
<keyword evidence="5" id="KW-1185">Reference proteome</keyword>
<reference evidence="5" key="1">
    <citation type="submission" date="2016-10" db="EMBL/GenBank/DDBJ databases">
        <authorList>
            <person name="Varghese N."/>
            <person name="Submissions S."/>
        </authorList>
    </citation>
    <scope>NUCLEOTIDE SEQUENCE [LARGE SCALE GENOMIC DNA]</scope>
    <source>
        <strain evidence="5">CGMCC 1.3704</strain>
    </source>
</reference>
<evidence type="ECO:0000256" key="1">
    <source>
        <dbReference type="ARBA" id="ARBA00010211"/>
    </source>
</evidence>
<dbReference type="EMBL" id="FOSB01000006">
    <property type="protein sequence ID" value="SFK04305.1"/>
    <property type="molecule type" value="Genomic_DNA"/>
</dbReference>
<dbReference type="PANTHER" id="PTHR42796:SF4">
    <property type="entry name" value="FUMARYLACETOACETATE HYDROLASE DOMAIN-CONTAINING PROTEIN 2A"/>
    <property type="match status" value="1"/>
</dbReference>
<gene>
    <name evidence="4" type="ORF">SAMN04487936_106271</name>
</gene>
<dbReference type="GO" id="GO:0016853">
    <property type="term" value="F:isomerase activity"/>
    <property type="evidence" value="ECO:0007669"/>
    <property type="project" value="UniProtKB-ARBA"/>
</dbReference>
<dbReference type="GO" id="GO:0019752">
    <property type="term" value="P:carboxylic acid metabolic process"/>
    <property type="evidence" value="ECO:0007669"/>
    <property type="project" value="UniProtKB-ARBA"/>
</dbReference>
<dbReference type="PANTHER" id="PTHR42796">
    <property type="entry name" value="FUMARYLACETOACETATE HYDROLASE DOMAIN-CONTAINING PROTEIN 2A-RELATED"/>
    <property type="match status" value="1"/>
</dbReference>
<evidence type="ECO:0000259" key="3">
    <source>
        <dbReference type="Pfam" id="PF01557"/>
    </source>
</evidence>
<comment type="similarity">
    <text evidence="1">Belongs to the FAH family.</text>
</comment>
<evidence type="ECO:0000256" key="2">
    <source>
        <dbReference type="ARBA" id="ARBA00022723"/>
    </source>
</evidence>
<dbReference type="Proteomes" id="UP000183557">
    <property type="component" value="Unassembled WGS sequence"/>
</dbReference>
<sequence length="278" mass="30480">MAKKLADVYVPSDMSLLLEGGEETLQEASEAVNYVLESGLEADGEVVFDKESVKLEAPVGKPNKIICVGHNYREHILEMKRELPENPVLFAKFNNTISGPQDPIVKKDVSDQYDFEAEFAFVIGKQAKNVKAEDALDYVAGYTIANDVSVRDLQKRTLQWLQGKSVDGTLPLGPWLVTKDEVPDPHALDIELKVNGETKQKSNTGNLVFDVNRLVDFVSHLITLEPGDILLTGTPGGVGVARDPQEFLQEGDTVTISVDQVGVLENVVKNEAKAEVHV</sequence>
<keyword evidence="2" id="KW-0479">Metal-binding</keyword>
<organism evidence="4 5">
    <name type="scientific">Halobacillus dabanensis</name>
    <dbReference type="NCBI Taxonomy" id="240302"/>
    <lineage>
        <taxon>Bacteria</taxon>
        <taxon>Bacillati</taxon>
        <taxon>Bacillota</taxon>
        <taxon>Bacilli</taxon>
        <taxon>Bacillales</taxon>
        <taxon>Bacillaceae</taxon>
        <taxon>Halobacillus</taxon>
    </lineage>
</organism>
<dbReference type="GO" id="GO:0016787">
    <property type="term" value="F:hydrolase activity"/>
    <property type="evidence" value="ECO:0007669"/>
    <property type="project" value="UniProtKB-KW"/>
</dbReference>
<dbReference type="AlphaFoldDB" id="A0A1I3W9W2"/>
<dbReference type="FunFam" id="3.90.850.10:FF:000002">
    <property type="entry name" value="2-hydroxyhepta-2,4-diene-1,7-dioate isomerase"/>
    <property type="match status" value="1"/>
</dbReference>
<protein>
    <submittedName>
        <fullName evidence="4">Acylpyruvate hydrolase</fullName>
    </submittedName>
</protein>
<dbReference type="InterPro" id="IPR011234">
    <property type="entry name" value="Fumarylacetoacetase-like_C"/>
</dbReference>
<feature type="domain" description="Fumarylacetoacetase-like C-terminal" evidence="3">
    <location>
        <begin position="64"/>
        <end position="268"/>
    </location>
</feature>
<dbReference type="Pfam" id="PF01557">
    <property type="entry name" value="FAA_hydrolase"/>
    <property type="match status" value="1"/>
</dbReference>
<accession>A0A1I3W9W2</accession>
<keyword evidence="4" id="KW-0378">Hydrolase</keyword>
<name>A0A1I3W9W2_HALDA</name>
<dbReference type="InterPro" id="IPR051121">
    <property type="entry name" value="FAH"/>
</dbReference>
<dbReference type="InterPro" id="IPR036663">
    <property type="entry name" value="Fumarylacetoacetase_C_sf"/>
</dbReference>
<dbReference type="SUPFAM" id="SSF56529">
    <property type="entry name" value="FAH"/>
    <property type="match status" value="1"/>
</dbReference>
<proteinExistence type="inferred from homology"/>
<keyword evidence="4" id="KW-0670">Pyruvate</keyword>
<evidence type="ECO:0000313" key="4">
    <source>
        <dbReference type="EMBL" id="SFK04305.1"/>
    </source>
</evidence>